<name>A0AAF0FQ97_9EURY</name>
<evidence type="ECO:0000256" key="4">
    <source>
        <dbReference type="ARBA" id="ARBA00022989"/>
    </source>
</evidence>
<evidence type="ECO:0000259" key="7">
    <source>
        <dbReference type="PROSITE" id="PS50850"/>
    </source>
</evidence>
<protein>
    <submittedName>
        <fullName evidence="8">MFS transporter</fullName>
    </submittedName>
</protein>
<keyword evidence="9" id="KW-1185">Reference proteome</keyword>
<evidence type="ECO:0000313" key="9">
    <source>
        <dbReference type="Proteomes" id="UP001218895"/>
    </source>
</evidence>
<dbReference type="InterPro" id="IPR020846">
    <property type="entry name" value="MFS_dom"/>
</dbReference>
<dbReference type="KEGG" id="manq:L1994_11205"/>
<dbReference type="GeneID" id="79950975"/>
<feature type="transmembrane region" description="Helical" evidence="6">
    <location>
        <begin position="106"/>
        <end position="127"/>
    </location>
</feature>
<dbReference type="EMBL" id="CP091092">
    <property type="protein sequence ID" value="WFN36689.1"/>
    <property type="molecule type" value="Genomic_DNA"/>
</dbReference>
<dbReference type="Gene3D" id="1.20.1250.20">
    <property type="entry name" value="MFS general substrate transporter like domains"/>
    <property type="match status" value="2"/>
</dbReference>
<dbReference type="GO" id="GO:0022857">
    <property type="term" value="F:transmembrane transporter activity"/>
    <property type="evidence" value="ECO:0007669"/>
    <property type="project" value="InterPro"/>
</dbReference>
<feature type="transmembrane region" description="Helical" evidence="6">
    <location>
        <begin position="139"/>
        <end position="158"/>
    </location>
</feature>
<feature type="transmembrane region" description="Helical" evidence="6">
    <location>
        <begin position="342"/>
        <end position="361"/>
    </location>
</feature>
<feature type="transmembrane region" description="Helical" evidence="6">
    <location>
        <begin position="51"/>
        <end position="69"/>
    </location>
</feature>
<feature type="transmembrane region" description="Helical" evidence="6">
    <location>
        <begin position="449"/>
        <end position="468"/>
    </location>
</feature>
<dbReference type="PANTHER" id="PTHR42718:SF9">
    <property type="entry name" value="MAJOR FACILITATOR SUPERFAMILY MULTIDRUG TRANSPORTER MFSC"/>
    <property type="match status" value="1"/>
</dbReference>
<feature type="transmembrane region" description="Helical" evidence="6">
    <location>
        <begin position="367"/>
        <end position="385"/>
    </location>
</feature>
<keyword evidence="4 6" id="KW-1133">Transmembrane helix</keyword>
<dbReference type="PANTHER" id="PTHR42718">
    <property type="entry name" value="MAJOR FACILITATOR SUPERFAMILY MULTIDRUG TRANSPORTER MFSC"/>
    <property type="match status" value="1"/>
</dbReference>
<feature type="transmembrane region" description="Helical" evidence="6">
    <location>
        <begin position="307"/>
        <end position="330"/>
    </location>
</feature>
<keyword evidence="3 6" id="KW-0812">Transmembrane</keyword>
<evidence type="ECO:0000256" key="5">
    <source>
        <dbReference type="ARBA" id="ARBA00023136"/>
    </source>
</evidence>
<evidence type="ECO:0000256" key="1">
    <source>
        <dbReference type="ARBA" id="ARBA00004141"/>
    </source>
</evidence>
<evidence type="ECO:0000256" key="6">
    <source>
        <dbReference type="SAM" id="Phobius"/>
    </source>
</evidence>
<evidence type="ECO:0000256" key="3">
    <source>
        <dbReference type="ARBA" id="ARBA00022692"/>
    </source>
</evidence>
<feature type="domain" description="Major facilitator superfamily (MFS) profile" evidence="7">
    <location>
        <begin position="15"/>
        <end position="472"/>
    </location>
</feature>
<organism evidence="8 9">
    <name type="scientific">Methanomicrobium antiquum</name>
    <dbReference type="NCBI Taxonomy" id="487686"/>
    <lineage>
        <taxon>Archaea</taxon>
        <taxon>Methanobacteriati</taxon>
        <taxon>Methanobacteriota</taxon>
        <taxon>Stenosarchaea group</taxon>
        <taxon>Methanomicrobia</taxon>
        <taxon>Methanomicrobiales</taxon>
        <taxon>Methanomicrobiaceae</taxon>
        <taxon>Methanomicrobium</taxon>
    </lineage>
</organism>
<dbReference type="PROSITE" id="PS50850">
    <property type="entry name" value="MFS"/>
    <property type="match status" value="1"/>
</dbReference>
<gene>
    <name evidence="8" type="ORF">L1994_11205</name>
</gene>
<feature type="transmembrane region" description="Helical" evidence="6">
    <location>
        <begin position="12"/>
        <end position="31"/>
    </location>
</feature>
<dbReference type="RefSeq" id="WP_278099526.1">
    <property type="nucleotide sequence ID" value="NZ_CP091092.1"/>
</dbReference>
<feature type="transmembrane region" description="Helical" evidence="6">
    <location>
        <begin position="164"/>
        <end position="186"/>
    </location>
</feature>
<dbReference type="InterPro" id="IPR011701">
    <property type="entry name" value="MFS"/>
</dbReference>
<feature type="transmembrane region" description="Helical" evidence="6">
    <location>
        <begin position="81"/>
        <end position="100"/>
    </location>
</feature>
<dbReference type="SUPFAM" id="SSF103473">
    <property type="entry name" value="MFS general substrate transporter"/>
    <property type="match status" value="1"/>
</dbReference>
<dbReference type="InterPro" id="IPR036259">
    <property type="entry name" value="MFS_trans_sf"/>
</dbReference>
<proteinExistence type="predicted"/>
<keyword evidence="2" id="KW-0813">Transport</keyword>
<feature type="transmembrane region" description="Helical" evidence="6">
    <location>
        <begin position="277"/>
        <end position="301"/>
    </location>
</feature>
<evidence type="ECO:0000256" key="2">
    <source>
        <dbReference type="ARBA" id="ARBA00022448"/>
    </source>
</evidence>
<dbReference type="GO" id="GO:0016020">
    <property type="term" value="C:membrane"/>
    <property type="evidence" value="ECO:0007669"/>
    <property type="project" value="UniProtKB-SubCell"/>
</dbReference>
<sequence length="477" mass="51636">MSELFGPKISLPVQISIITGLSAFSIYFMISSSTIVNPIISGVFDLNAAEMGFLIQAHLLGAVMFLIPAAKLGDRFGHIRIFSGGAIIFAVSSLFCSLSVSGIEIIFFRFIQGIGDGMMTACALVLITKVHPLKSRGCAIGFFLFAGYFGYISGLLTGSISAEIFGWQAVFLIPTPVILFAGFLAYKKSGRNNDDFFVSKSKHKFEEKRYPDFDTAGMLLFCPAIFMIAVGISGFLPGLRLNFLILGAVLFSLFLVIEKKSKNPLLMFSLFRKNRLFTYSVCADLLYYMTIGCIAYTLSIYLESGLYYSAFATGILLLPASLMQGALSPVAGHLSDKIEPKYVTAFGMGLIVITLIFYANISETKTGLTLISLMLALTGTGYAFFSSPNKSAIMSSVKKEYQGEASGIANTTEQIGNIVSISIAATVITIFSGNSTITPKLLPEFLEGMHFVFLAMALLGTINIIICLRRGDVKSVP</sequence>
<accession>A0AAF0FQ97</accession>
<reference evidence="8" key="1">
    <citation type="submission" date="2022-01" db="EMBL/GenBank/DDBJ databases">
        <title>Complete genome of Methanomicrobium antiquum DSM 21220.</title>
        <authorList>
            <person name="Chen S.-C."/>
            <person name="You Y.-T."/>
            <person name="Zhou Y.-Z."/>
            <person name="Lai M.-C."/>
        </authorList>
    </citation>
    <scope>NUCLEOTIDE SEQUENCE</scope>
    <source>
        <strain evidence="8">DSM 21220</strain>
    </source>
</reference>
<dbReference type="CDD" id="cd17321">
    <property type="entry name" value="MFS_MMR_MDR_like"/>
    <property type="match status" value="1"/>
</dbReference>
<keyword evidence="5 6" id="KW-0472">Membrane</keyword>
<evidence type="ECO:0000313" key="8">
    <source>
        <dbReference type="EMBL" id="WFN36689.1"/>
    </source>
</evidence>
<dbReference type="Proteomes" id="UP001218895">
    <property type="component" value="Chromosome"/>
</dbReference>
<dbReference type="AlphaFoldDB" id="A0AAF0FQ97"/>
<dbReference type="Pfam" id="PF07690">
    <property type="entry name" value="MFS_1"/>
    <property type="match status" value="1"/>
</dbReference>
<comment type="subcellular location">
    <subcellularLocation>
        <location evidence="1">Membrane</location>
        <topology evidence="1">Multi-pass membrane protein</topology>
    </subcellularLocation>
</comment>
<feature type="transmembrane region" description="Helical" evidence="6">
    <location>
        <begin position="241"/>
        <end position="257"/>
    </location>
</feature>
<feature type="transmembrane region" description="Helical" evidence="6">
    <location>
        <begin position="216"/>
        <end position="235"/>
    </location>
</feature>